<dbReference type="SMART" id="SM00567">
    <property type="entry name" value="EZ_HEAT"/>
    <property type="match status" value="2"/>
</dbReference>
<sequence length="204" mass="21969">MIDNLDASDSLLRLLVADGLKHWSSQALVGAAQDKSAIVRTAAARELHARPDVDAILEKIIPLISSKSAYVREISAFVLGQLGTPTMPRRKDSYPYLIELLSDDDEDVRAAAAAGIGHLSYEKMPKVAEVRLIALKDDKSKKVRASVAYALGNSSGARDALNALKSLSKDRHSAPYARLGLDILEERGSKSHKAGSKAAIRKKG</sequence>
<dbReference type="InterPro" id="IPR011989">
    <property type="entry name" value="ARM-like"/>
</dbReference>
<accession>A0A432M982</accession>
<gene>
    <name evidence="2" type="ORF">EKH80_07005</name>
</gene>
<dbReference type="AlphaFoldDB" id="A0A432M982"/>
<dbReference type="PROSITE" id="PS50077">
    <property type="entry name" value="HEAT_REPEAT"/>
    <property type="match status" value="1"/>
</dbReference>
<dbReference type="EMBL" id="RYYV01000004">
    <property type="protein sequence ID" value="RUL77619.1"/>
    <property type="molecule type" value="Genomic_DNA"/>
</dbReference>
<proteinExistence type="predicted"/>
<dbReference type="RefSeq" id="WP_126684014.1">
    <property type="nucleotide sequence ID" value="NZ_RYYV01000004.1"/>
</dbReference>
<protein>
    <recommendedName>
        <fullName evidence="4">HEAT repeat domain-containing protein</fullName>
    </recommendedName>
</protein>
<evidence type="ECO:0008006" key="4">
    <source>
        <dbReference type="Google" id="ProtNLM"/>
    </source>
</evidence>
<dbReference type="PANTHER" id="PTHR12697">
    <property type="entry name" value="PBS LYASE HEAT-LIKE PROTEIN"/>
    <property type="match status" value="1"/>
</dbReference>
<keyword evidence="3" id="KW-1185">Reference proteome</keyword>
<name>A0A432M982_9GAMM</name>
<evidence type="ECO:0000313" key="3">
    <source>
        <dbReference type="Proteomes" id="UP000274358"/>
    </source>
</evidence>
<comment type="function">
    <text evidence="1">Catalyzes the hydroxylation of the N(6)-(4-aminobutyl)-L-lysine intermediate produced by deoxyhypusine synthase/DHPS on a critical lysine of the eukaryotic translation initiation factor 5A/eIF-5A. This is the second step of the post-translational modification of that lysine into an unusual amino acid residue named hypusine. Hypusination is unique to mature eIF-5A factor and is essential for its function.</text>
</comment>
<comment type="caution">
    <text evidence="2">The sequence shown here is derived from an EMBL/GenBank/DDBJ whole genome shotgun (WGS) entry which is preliminary data.</text>
</comment>
<dbReference type="SUPFAM" id="SSF48371">
    <property type="entry name" value="ARM repeat"/>
    <property type="match status" value="1"/>
</dbReference>
<dbReference type="GO" id="GO:0016491">
    <property type="term" value="F:oxidoreductase activity"/>
    <property type="evidence" value="ECO:0007669"/>
    <property type="project" value="TreeGrafter"/>
</dbReference>
<dbReference type="InterPro" id="IPR004155">
    <property type="entry name" value="PBS_lyase_HEAT"/>
</dbReference>
<dbReference type="InterPro" id="IPR021133">
    <property type="entry name" value="HEAT_type_2"/>
</dbReference>
<reference evidence="2 3" key="1">
    <citation type="submission" date="2018-12" db="EMBL/GenBank/DDBJ databases">
        <title>Dyella dinghuensis sp. nov. DHOA06 and Dyella choica sp. nov. 4M-K27, isolated from forest soil.</title>
        <authorList>
            <person name="Qiu L.-H."/>
            <person name="Gao Z.-H."/>
        </authorList>
    </citation>
    <scope>NUCLEOTIDE SEQUENCE [LARGE SCALE GENOMIC DNA]</scope>
    <source>
        <strain evidence="2 3">4M-K27</strain>
    </source>
</reference>
<dbReference type="Pfam" id="PF13646">
    <property type="entry name" value="HEAT_2"/>
    <property type="match status" value="1"/>
</dbReference>
<organism evidence="2 3">
    <name type="scientific">Dyella choica</name>
    <dbReference type="NCBI Taxonomy" id="1927959"/>
    <lineage>
        <taxon>Bacteria</taxon>
        <taxon>Pseudomonadati</taxon>
        <taxon>Pseudomonadota</taxon>
        <taxon>Gammaproteobacteria</taxon>
        <taxon>Lysobacterales</taxon>
        <taxon>Rhodanobacteraceae</taxon>
        <taxon>Dyella</taxon>
    </lineage>
</organism>
<dbReference type="OrthoDB" id="9156764at2"/>
<evidence type="ECO:0000313" key="2">
    <source>
        <dbReference type="EMBL" id="RUL77619.1"/>
    </source>
</evidence>
<dbReference type="InterPro" id="IPR016024">
    <property type="entry name" value="ARM-type_fold"/>
</dbReference>
<dbReference type="Gene3D" id="1.25.10.10">
    <property type="entry name" value="Leucine-rich Repeat Variant"/>
    <property type="match status" value="1"/>
</dbReference>
<dbReference type="PANTHER" id="PTHR12697:SF5">
    <property type="entry name" value="DEOXYHYPUSINE HYDROXYLASE"/>
    <property type="match status" value="1"/>
</dbReference>
<evidence type="ECO:0000256" key="1">
    <source>
        <dbReference type="ARBA" id="ARBA00045876"/>
    </source>
</evidence>
<dbReference type="Proteomes" id="UP000274358">
    <property type="component" value="Unassembled WGS sequence"/>
</dbReference>